<feature type="compositionally biased region" description="Acidic residues" evidence="4">
    <location>
        <begin position="105"/>
        <end position="115"/>
    </location>
</feature>
<dbReference type="EMBL" id="ML122280">
    <property type="protein sequence ID" value="RPD57487.1"/>
    <property type="molecule type" value="Genomic_DNA"/>
</dbReference>
<name>A0A5C2S241_9APHY</name>
<dbReference type="Gene3D" id="3.30.40.10">
    <property type="entry name" value="Zinc/RING finger domain, C3HC4 (zinc finger)"/>
    <property type="match status" value="1"/>
</dbReference>
<keyword evidence="2" id="KW-0863">Zinc-finger</keyword>
<organism evidence="6 7">
    <name type="scientific">Lentinus tigrinus ALCF2SS1-6</name>
    <dbReference type="NCBI Taxonomy" id="1328759"/>
    <lineage>
        <taxon>Eukaryota</taxon>
        <taxon>Fungi</taxon>
        <taxon>Dikarya</taxon>
        <taxon>Basidiomycota</taxon>
        <taxon>Agaricomycotina</taxon>
        <taxon>Agaricomycetes</taxon>
        <taxon>Polyporales</taxon>
        <taxon>Polyporaceae</taxon>
        <taxon>Lentinus</taxon>
    </lineage>
</organism>
<dbReference type="GO" id="GO:0070210">
    <property type="term" value="C:Rpd3L-Expanded complex"/>
    <property type="evidence" value="ECO:0007669"/>
    <property type="project" value="TreeGrafter"/>
</dbReference>
<dbReference type="SUPFAM" id="SSF57903">
    <property type="entry name" value="FYVE/PHD zinc finger"/>
    <property type="match status" value="1"/>
</dbReference>
<keyword evidence="1" id="KW-0479">Metal-binding</keyword>
<feature type="compositionally biased region" description="Low complexity" evidence="4">
    <location>
        <begin position="16"/>
        <end position="31"/>
    </location>
</feature>
<evidence type="ECO:0000256" key="1">
    <source>
        <dbReference type="ARBA" id="ARBA00022723"/>
    </source>
</evidence>
<dbReference type="SMART" id="SM00249">
    <property type="entry name" value="PHD"/>
    <property type="match status" value="1"/>
</dbReference>
<protein>
    <recommendedName>
        <fullName evidence="5">Zinc finger PHD-type domain-containing protein</fullName>
    </recommendedName>
</protein>
<dbReference type="InterPro" id="IPR019786">
    <property type="entry name" value="Zinc_finger_PHD-type_CS"/>
</dbReference>
<keyword evidence="3" id="KW-0862">Zinc</keyword>
<dbReference type="GO" id="GO:0008270">
    <property type="term" value="F:zinc ion binding"/>
    <property type="evidence" value="ECO:0007669"/>
    <property type="project" value="UniProtKB-KW"/>
</dbReference>
<accession>A0A5C2S241</accession>
<dbReference type="GO" id="GO:0061186">
    <property type="term" value="P:negative regulation of silent mating-type cassette heterochromatin formation"/>
    <property type="evidence" value="ECO:0007669"/>
    <property type="project" value="TreeGrafter"/>
</dbReference>
<feature type="region of interest" description="Disordered" evidence="4">
    <location>
        <begin position="477"/>
        <end position="497"/>
    </location>
</feature>
<dbReference type="STRING" id="1328759.A0A5C2S241"/>
<sequence>MGPPPSPKEPRRSGRRPAPSSSKSPAGSPPSEANPKSKDNTARASLNANHSNGRNKRAKNEEFDEPLEEPHPARNGVTTNGGSVRTKRKGKEKDKIPLSLLIPSDDIDGNPDDAGDGATGETGDGEEEGGITRCICQKYGTCRRVDHPRTCEEDPDQAEFMVQCEICKAWQHGQCMHYDALESVPVLYYCEECRPELWAHVVRDWASKHTRHSSSHSHPPPTPTLVHAPRNSRSHSPAISKTTKRRNTMNSRDAAYDEEKYQALIEASKADYGAKADYDLPPRTPISAVSAQGGLNGHADQENDPEPPANPKKKRKRTEDDAASVKRTRSASVTSDRPPPSVLARDVTPLNVPKGPPGPPSTASTVRATNTRKRTGGRKSQAQDVASVDGDEVPSAATTRKSNNRAKANNAAEHSNRRTQAHAGGSGGSAAASRAYHQSHAYAVSQQSLFTSWNLPDYLAHLDSMLPTDVPRPLEVRGSVLDGNSRESQERTTERGVKVKWPSKRMSVGDMNKRVRSLVEWVGREQAAAMERTRRKEALEKAVHAQQSAAAEDGLMNVDAGVVDGAHPVENGTAPAAPLAVSGSGEESTMKMMEELMEELINFQERFGPGAKAKERDRRAGTL</sequence>
<dbReference type="InterPro" id="IPR001965">
    <property type="entry name" value="Znf_PHD"/>
</dbReference>
<feature type="compositionally biased region" description="Basic and acidic residues" evidence="4">
    <location>
        <begin position="484"/>
        <end position="497"/>
    </location>
</feature>
<feature type="domain" description="Zinc finger PHD-type" evidence="5">
    <location>
        <begin position="133"/>
        <end position="194"/>
    </location>
</feature>
<dbReference type="Pfam" id="PF20826">
    <property type="entry name" value="PHD_5"/>
    <property type="match status" value="1"/>
</dbReference>
<proteinExistence type="predicted"/>
<dbReference type="PANTHER" id="PTHR47793:SF1">
    <property type="entry name" value="HISTONE DEACETYLASE COMPLEX SUBUNIT CTI6"/>
    <property type="match status" value="1"/>
</dbReference>
<feature type="region of interest" description="Disordered" evidence="4">
    <location>
        <begin position="1"/>
        <end position="128"/>
    </location>
</feature>
<reference evidence="6" key="1">
    <citation type="journal article" date="2018" name="Genome Biol. Evol.">
        <title>Genomics and development of Lentinus tigrinus, a white-rot wood-decaying mushroom with dimorphic fruiting bodies.</title>
        <authorList>
            <person name="Wu B."/>
            <person name="Xu Z."/>
            <person name="Knudson A."/>
            <person name="Carlson A."/>
            <person name="Chen N."/>
            <person name="Kovaka S."/>
            <person name="LaButti K."/>
            <person name="Lipzen A."/>
            <person name="Pennachio C."/>
            <person name="Riley R."/>
            <person name="Schakwitz W."/>
            <person name="Umezawa K."/>
            <person name="Ohm R.A."/>
            <person name="Grigoriev I.V."/>
            <person name="Nagy L.G."/>
            <person name="Gibbons J."/>
            <person name="Hibbett D."/>
        </authorList>
    </citation>
    <scope>NUCLEOTIDE SEQUENCE [LARGE SCALE GENOMIC DNA]</scope>
    <source>
        <strain evidence="6">ALCF2SS1-6</strain>
    </source>
</reference>
<dbReference type="OrthoDB" id="79252at2759"/>
<gene>
    <name evidence="6" type="ORF">L227DRAFT_594636</name>
</gene>
<dbReference type="GO" id="GO:0033698">
    <property type="term" value="C:Rpd3L complex"/>
    <property type="evidence" value="ECO:0007669"/>
    <property type="project" value="TreeGrafter"/>
</dbReference>
<dbReference type="PROSITE" id="PS01359">
    <property type="entry name" value="ZF_PHD_1"/>
    <property type="match status" value="1"/>
</dbReference>
<dbReference type="InterPro" id="IPR053051">
    <property type="entry name" value="HDAC_complex_subunit"/>
</dbReference>
<evidence type="ECO:0000313" key="7">
    <source>
        <dbReference type="Proteomes" id="UP000313359"/>
    </source>
</evidence>
<dbReference type="GO" id="GO:0061188">
    <property type="term" value="P:negative regulation of rDNA heterochromatin formation"/>
    <property type="evidence" value="ECO:0007669"/>
    <property type="project" value="TreeGrafter"/>
</dbReference>
<evidence type="ECO:0000256" key="2">
    <source>
        <dbReference type="ARBA" id="ARBA00022771"/>
    </source>
</evidence>
<dbReference type="Proteomes" id="UP000313359">
    <property type="component" value="Unassembled WGS sequence"/>
</dbReference>
<dbReference type="InterPro" id="IPR013083">
    <property type="entry name" value="Znf_RING/FYVE/PHD"/>
</dbReference>
<evidence type="ECO:0000256" key="4">
    <source>
        <dbReference type="SAM" id="MobiDB-lite"/>
    </source>
</evidence>
<evidence type="ECO:0000256" key="3">
    <source>
        <dbReference type="ARBA" id="ARBA00022833"/>
    </source>
</evidence>
<keyword evidence="7" id="KW-1185">Reference proteome</keyword>
<feature type="region of interest" description="Disordered" evidence="4">
    <location>
        <begin position="210"/>
        <end position="255"/>
    </location>
</feature>
<dbReference type="AlphaFoldDB" id="A0A5C2S241"/>
<evidence type="ECO:0000259" key="5">
    <source>
        <dbReference type="SMART" id="SM00249"/>
    </source>
</evidence>
<feature type="region of interest" description="Disordered" evidence="4">
    <location>
        <begin position="283"/>
        <end position="432"/>
    </location>
</feature>
<dbReference type="InterPro" id="IPR011011">
    <property type="entry name" value="Znf_FYVE_PHD"/>
</dbReference>
<dbReference type="PANTHER" id="PTHR47793">
    <property type="entry name" value="HISTONE DEACETYLASE COMPLEX SUBUNIT CTI6"/>
    <property type="match status" value="1"/>
</dbReference>
<feature type="compositionally biased region" description="Polar residues" evidence="4">
    <location>
        <begin position="42"/>
        <end position="52"/>
    </location>
</feature>
<evidence type="ECO:0000313" key="6">
    <source>
        <dbReference type="EMBL" id="RPD57487.1"/>
    </source>
</evidence>